<evidence type="ECO:0000256" key="3">
    <source>
        <dbReference type="ARBA" id="ARBA00022448"/>
    </source>
</evidence>
<proteinExistence type="inferred from homology"/>
<keyword evidence="3" id="KW-0813">Transport</keyword>
<sequence length="439" mass="48642">MKKYLTAIVALAVAVFPVAGQGQGSAPAAQADSIERLELTLEEAQDYAVENNRSLQNASLQVRQAYAARWQTIATMLPQVNASLDYSDMCGYVMDLGAFPIAMPASGTIGITASIALSGSQIMGALLNNLSIEMNSITEKKSESDLRNTTSYIYMSILAIEETVGLLDNNLKNLQKLYEMTQHSVLVGVAEQTDADQISVQVSGMENQINTTKRSLEMLYNSLALQLGCGVEKEIVLTQTLDDLLDSESMVSLLHTDFDLERNYDYQLLKKNTELSKKQITLAAMDYVPTLSAYYQYSAKKYFSDEMTMNMTPPNAIGVTLSVPIWSSGQRAAAITEKKLAYRAAQNTMDDTEDQLLVQDRQLRYNLASSYENYTTQKKNIEVSQKVFDNISNKFEHGYASSLEVTNASTTLLTAQSNYIQALLEMVNSHIELKKLLNK</sequence>
<dbReference type="InterPro" id="IPR051906">
    <property type="entry name" value="TolC-like"/>
</dbReference>
<evidence type="ECO:0000256" key="6">
    <source>
        <dbReference type="ARBA" id="ARBA00023136"/>
    </source>
</evidence>
<dbReference type="Proteomes" id="UP000712007">
    <property type="component" value="Unassembled WGS sequence"/>
</dbReference>
<protein>
    <submittedName>
        <fullName evidence="9">TolC family protein</fullName>
    </submittedName>
</protein>
<dbReference type="AlphaFoldDB" id="A0A940IFE0"/>
<keyword evidence="4" id="KW-1134">Transmembrane beta strand</keyword>
<keyword evidence="7" id="KW-0998">Cell outer membrane</keyword>
<organism evidence="9 10">
    <name type="scientific">Candidatus Aphodosoma intestinipullorum</name>
    <dbReference type="NCBI Taxonomy" id="2840674"/>
    <lineage>
        <taxon>Bacteria</taxon>
        <taxon>Pseudomonadati</taxon>
        <taxon>Bacteroidota</taxon>
        <taxon>Bacteroidia</taxon>
        <taxon>Bacteroidales</taxon>
        <taxon>Candidatus Aphodosoma</taxon>
    </lineage>
</organism>
<keyword evidence="5" id="KW-0812">Transmembrane</keyword>
<reference evidence="9" key="1">
    <citation type="submission" date="2020-10" db="EMBL/GenBank/DDBJ databases">
        <authorList>
            <person name="Gilroy R."/>
        </authorList>
    </citation>
    <scope>NUCLEOTIDE SEQUENCE</scope>
    <source>
        <strain evidence="9">3924</strain>
    </source>
</reference>
<dbReference type="EMBL" id="JADIMV010000135">
    <property type="protein sequence ID" value="MBO8440566.1"/>
    <property type="molecule type" value="Genomic_DNA"/>
</dbReference>
<dbReference type="GO" id="GO:0015562">
    <property type="term" value="F:efflux transmembrane transporter activity"/>
    <property type="evidence" value="ECO:0007669"/>
    <property type="project" value="InterPro"/>
</dbReference>
<dbReference type="GO" id="GO:0015288">
    <property type="term" value="F:porin activity"/>
    <property type="evidence" value="ECO:0007669"/>
    <property type="project" value="TreeGrafter"/>
</dbReference>
<accession>A0A940IFE0</accession>
<feature type="signal peptide" evidence="8">
    <location>
        <begin position="1"/>
        <end position="19"/>
    </location>
</feature>
<dbReference type="Gene3D" id="1.20.1600.10">
    <property type="entry name" value="Outer membrane efflux proteins (OEP)"/>
    <property type="match status" value="1"/>
</dbReference>
<evidence type="ECO:0000256" key="7">
    <source>
        <dbReference type="ARBA" id="ARBA00023237"/>
    </source>
</evidence>
<dbReference type="Pfam" id="PF02321">
    <property type="entry name" value="OEP"/>
    <property type="match status" value="2"/>
</dbReference>
<dbReference type="GO" id="GO:1990281">
    <property type="term" value="C:efflux pump complex"/>
    <property type="evidence" value="ECO:0007669"/>
    <property type="project" value="TreeGrafter"/>
</dbReference>
<dbReference type="GO" id="GO:0009279">
    <property type="term" value="C:cell outer membrane"/>
    <property type="evidence" value="ECO:0007669"/>
    <property type="project" value="UniProtKB-SubCell"/>
</dbReference>
<dbReference type="InterPro" id="IPR003423">
    <property type="entry name" value="OMP_efflux"/>
</dbReference>
<dbReference type="PANTHER" id="PTHR30026">
    <property type="entry name" value="OUTER MEMBRANE PROTEIN TOLC"/>
    <property type="match status" value="1"/>
</dbReference>
<keyword evidence="6" id="KW-0472">Membrane</keyword>
<dbReference type="SUPFAM" id="SSF56954">
    <property type="entry name" value="Outer membrane efflux proteins (OEP)"/>
    <property type="match status" value="1"/>
</dbReference>
<evidence type="ECO:0000256" key="2">
    <source>
        <dbReference type="ARBA" id="ARBA00007613"/>
    </source>
</evidence>
<keyword evidence="8" id="KW-0732">Signal</keyword>
<feature type="chain" id="PRO_5036830471" evidence="8">
    <location>
        <begin position="20"/>
        <end position="439"/>
    </location>
</feature>
<name>A0A940IFE0_9BACT</name>
<comment type="caution">
    <text evidence="9">The sequence shown here is derived from an EMBL/GenBank/DDBJ whole genome shotgun (WGS) entry which is preliminary data.</text>
</comment>
<comment type="similarity">
    <text evidence="2">Belongs to the outer membrane factor (OMF) (TC 1.B.17) family.</text>
</comment>
<evidence type="ECO:0000313" key="9">
    <source>
        <dbReference type="EMBL" id="MBO8440566.1"/>
    </source>
</evidence>
<evidence type="ECO:0000256" key="1">
    <source>
        <dbReference type="ARBA" id="ARBA00004442"/>
    </source>
</evidence>
<comment type="subcellular location">
    <subcellularLocation>
        <location evidence="1">Cell outer membrane</location>
    </subcellularLocation>
</comment>
<reference evidence="9" key="2">
    <citation type="journal article" date="2021" name="PeerJ">
        <title>Extensive microbial diversity within the chicken gut microbiome revealed by metagenomics and culture.</title>
        <authorList>
            <person name="Gilroy R."/>
            <person name="Ravi A."/>
            <person name="Getino M."/>
            <person name="Pursley I."/>
            <person name="Horton D.L."/>
            <person name="Alikhan N.F."/>
            <person name="Baker D."/>
            <person name="Gharbi K."/>
            <person name="Hall N."/>
            <person name="Watson M."/>
            <person name="Adriaenssens E.M."/>
            <person name="Foster-Nyarko E."/>
            <person name="Jarju S."/>
            <person name="Secka A."/>
            <person name="Antonio M."/>
            <person name="Oren A."/>
            <person name="Chaudhuri R.R."/>
            <person name="La Ragione R."/>
            <person name="Hildebrand F."/>
            <person name="Pallen M.J."/>
        </authorList>
    </citation>
    <scope>NUCLEOTIDE SEQUENCE</scope>
    <source>
        <strain evidence="9">3924</strain>
    </source>
</reference>
<evidence type="ECO:0000256" key="8">
    <source>
        <dbReference type="SAM" id="SignalP"/>
    </source>
</evidence>
<evidence type="ECO:0000256" key="5">
    <source>
        <dbReference type="ARBA" id="ARBA00022692"/>
    </source>
</evidence>
<gene>
    <name evidence="9" type="ORF">IAC51_07950</name>
</gene>
<evidence type="ECO:0000256" key="4">
    <source>
        <dbReference type="ARBA" id="ARBA00022452"/>
    </source>
</evidence>
<evidence type="ECO:0000313" key="10">
    <source>
        <dbReference type="Proteomes" id="UP000712007"/>
    </source>
</evidence>
<dbReference type="PANTHER" id="PTHR30026:SF20">
    <property type="entry name" value="OUTER MEMBRANE PROTEIN TOLC"/>
    <property type="match status" value="1"/>
</dbReference>